<evidence type="ECO:0000256" key="5">
    <source>
        <dbReference type="ARBA" id="ARBA00022692"/>
    </source>
</evidence>
<evidence type="ECO:0000256" key="3">
    <source>
        <dbReference type="ARBA" id="ARBA00022448"/>
    </source>
</evidence>
<evidence type="ECO:0000256" key="9">
    <source>
        <dbReference type="SAM" id="Phobius"/>
    </source>
</evidence>
<comment type="subcellular location">
    <subcellularLocation>
        <location evidence="1">Cell membrane</location>
        <topology evidence="1">Multi-pass membrane protein</topology>
    </subcellularLocation>
</comment>
<sequence>MLQHFQELWALRHFLGALIALDLNSRYRGSIIGLGWSVAQPLAMAVVLCCVFQTLFGMNTSDFGPRLLAGLSMWAFITTCAIGGCTAFLSNVAFIKQRRSPGTLYPLRVVGAAAVHLLITLTVSVIANAAFNGPSKLIGLLWILPIAVLLVVIGWLIAICLSYAHAYFRDTAHLVDILLQVAFYLSPILYPLSLLEGRGIGWIVKYNPFGAIVEGLRAPLLCYPSAPTGVYFSILATVVLLGSLAIYLTVKYEHRVVFRV</sequence>
<keyword evidence="8 9" id="KW-0472">Membrane</keyword>
<feature type="transmembrane region" description="Helical" evidence="9">
    <location>
        <begin position="107"/>
        <end position="131"/>
    </location>
</feature>
<evidence type="ECO:0000256" key="1">
    <source>
        <dbReference type="ARBA" id="ARBA00004651"/>
    </source>
</evidence>
<keyword evidence="7" id="KW-0762">Sugar transport</keyword>
<dbReference type="InterPro" id="IPR013525">
    <property type="entry name" value="ABC2_TM"/>
</dbReference>
<dbReference type="OrthoDB" id="9794365at2"/>
<evidence type="ECO:0000259" key="10">
    <source>
        <dbReference type="Pfam" id="PF01061"/>
    </source>
</evidence>
<feature type="transmembrane region" description="Helical" evidence="9">
    <location>
        <begin position="230"/>
        <end position="250"/>
    </location>
</feature>
<keyword evidence="7" id="KW-0625">Polysaccharide transport</keyword>
<proteinExistence type="inferred from homology"/>
<evidence type="ECO:0000256" key="7">
    <source>
        <dbReference type="ARBA" id="ARBA00023047"/>
    </source>
</evidence>
<dbReference type="KEGG" id="svp:Pan189_07300"/>
<dbReference type="RefSeq" id="WP_145362584.1">
    <property type="nucleotide sequence ID" value="NZ_CP036268.1"/>
</dbReference>
<feature type="transmembrane region" description="Helical" evidence="9">
    <location>
        <begin position="137"/>
        <end position="161"/>
    </location>
</feature>
<dbReference type="GO" id="GO:0015774">
    <property type="term" value="P:polysaccharide transport"/>
    <property type="evidence" value="ECO:0007669"/>
    <property type="project" value="UniProtKB-KW"/>
</dbReference>
<feature type="transmembrane region" description="Helical" evidence="9">
    <location>
        <begin position="68"/>
        <end position="95"/>
    </location>
</feature>
<protein>
    <submittedName>
        <fullName evidence="11">ABC-2 type transporter</fullName>
    </submittedName>
</protein>
<keyword evidence="6 9" id="KW-1133">Transmembrane helix</keyword>
<organism evidence="11 12">
    <name type="scientific">Stratiformator vulcanicus</name>
    <dbReference type="NCBI Taxonomy" id="2527980"/>
    <lineage>
        <taxon>Bacteria</taxon>
        <taxon>Pseudomonadati</taxon>
        <taxon>Planctomycetota</taxon>
        <taxon>Planctomycetia</taxon>
        <taxon>Planctomycetales</taxon>
        <taxon>Planctomycetaceae</taxon>
        <taxon>Stratiformator</taxon>
    </lineage>
</organism>
<dbReference type="PANTHER" id="PTHR30413:SF10">
    <property type="entry name" value="CAPSULE POLYSACCHARIDE EXPORT INNER-MEMBRANE PROTEIN CTRC"/>
    <property type="match status" value="1"/>
</dbReference>
<feature type="transmembrane region" description="Helical" evidence="9">
    <location>
        <begin position="31"/>
        <end position="56"/>
    </location>
</feature>
<comment type="similarity">
    <text evidence="2">Belongs to the ABC-2 integral membrane protein family.</text>
</comment>
<keyword evidence="5 9" id="KW-0812">Transmembrane</keyword>
<keyword evidence="4" id="KW-1003">Cell membrane</keyword>
<dbReference type="Proteomes" id="UP000317318">
    <property type="component" value="Chromosome"/>
</dbReference>
<evidence type="ECO:0000256" key="2">
    <source>
        <dbReference type="ARBA" id="ARBA00007783"/>
    </source>
</evidence>
<evidence type="ECO:0000256" key="6">
    <source>
        <dbReference type="ARBA" id="ARBA00022989"/>
    </source>
</evidence>
<evidence type="ECO:0000256" key="8">
    <source>
        <dbReference type="ARBA" id="ARBA00023136"/>
    </source>
</evidence>
<evidence type="ECO:0000313" key="11">
    <source>
        <dbReference type="EMBL" id="QDT36374.1"/>
    </source>
</evidence>
<name>A0A517QXP2_9PLAN</name>
<dbReference type="GO" id="GO:0005886">
    <property type="term" value="C:plasma membrane"/>
    <property type="evidence" value="ECO:0007669"/>
    <property type="project" value="UniProtKB-SubCell"/>
</dbReference>
<dbReference type="AlphaFoldDB" id="A0A517QXP2"/>
<reference evidence="11 12" key="1">
    <citation type="submission" date="2019-02" db="EMBL/GenBank/DDBJ databases">
        <title>Deep-cultivation of Planctomycetes and their phenomic and genomic characterization uncovers novel biology.</title>
        <authorList>
            <person name="Wiegand S."/>
            <person name="Jogler M."/>
            <person name="Boedeker C."/>
            <person name="Pinto D."/>
            <person name="Vollmers J."/>
            <person name="Rivas-Marin E."/>
            <person name="Kohn T."/>
            <person name="Peeters S.H."/>
            <person name="Heuer A."/>
            <person name="Rast P."/>
            <person name="Oberbeckmann S."/>
            <person name="Bunk B."/>
            <person name="Jeske O."/>
            <person name="Meyerdierks A."/>
            <person name="Storesund J.E."/>
            <person name="Kallscheuer N."/>
            <person name="Luecker S."/>
            <person name="Lage O.M."/>
            <person name="Pohl T."/>
            <person name="Merkel B.J."/>
            <person name="Hornburger P."/>
            <person name="Mueller R.-W."/>
            <person name="Bruemmer F."/>
            <person name="Labrenz M."/>
            <person name="Spormann A.M."/>
            <person name="Op den Camp H."/>
            <person name="Overmann J."/>
            <person name="Amann R."/>
            <person name="Jetten M.S.M."/>
            <person name="Mascher T."/>
            <person name="Medema M.H."/>
            <person name="Devos D.P."/>
            <person name="Kaster A.-K."/>
            <person name="Ovreas L."/>
            <person name="Rohde M."/>
            <person name="Galperin M.Y."/>
            <person name="Jogler C."/>
        </authorList>
    </citation>
    <scope>NUCLEOTIDE SEQUENCE [LARGE SCALE GENOMIC DNA]</scope>
    <source>
        <strain evidence="11 12">Pan189</strain>
    </source>
</reference>
<dbReference type="PANTHER" id="PTHR30413">
    <property type="entry name" value="INNER MEMBRANE TRANSPORT PERMEASE"/>
    <property type="match status" value="1"/>
</dbReference>
<keyword evidence="12" id="KW-1185">Reference proteome</keyword>
<feature type="domain" description="ABC-2 type transporter transmembrane" evidence="10">
    <location>
        <begin position="17"/>
        <end position="219"/>
    </location>
</feature>
<keyword evidence="3" id="KW-0813">Transport</keyword>
<evidence type="ECO:0000256" key="4">
    <source>
        <dbReference type="ARBA" id="ARBA00022475"/>
    </source>
</evidence>
<dbReference type="GO" id="GO:0015920">
    <property type="term" value="P:lipopolysaccharide transport"/>
    <property type="evidence" value="ECO:0007669"/>
    <property type="project" value="TreeGrafter"/>
</dbReference>
<dbReference type="GO" id="GO:0140359">
    <property type="term" value="F:ABC-type transporter activity"/>
    <property type="evidence" value="ECO:0007669"/>
    <property type="project" value="InterPro"/>
</dbReference>
<gene>
    <name evidence="11" type="ORF">Pan189_07300</name>
</gene>
<evidence type="ECO:0000313" key="12">
    <source>
        <dbReference type="Proteomes" id="UP000317318"/>
    </source>
</evidence>
<dbReference type="EMBL" id="CP036268">
    <property type="protein sequence ID" value="QDT36374.1"/>
    <property type="molecule type" value="Genomic_DNA"/>
</dbReference>
<accession>A0A517QXP2</accession>
<dbReference type="Pfam" id="PF01061">
    <property type="entry name" value="ABC2_membrane"/>
    <property type="match status" value="1"/>
</dbReference>
<feature type="transmembrane region" description="Helical" evidence="9">
    <location>
        <begin position="173"/>
        <end position="192"/>
    </location>
</feature>